<sequence>MPESYIAIAQAYVGPIWQPVRNMGTKSTTGLNAGQTINTGMAGAEFVTTGYMRRKASMDHESLDLADVPVLEQIAYQAACGTNVLFLPDPVADAPMLNMRIPYMAASSAGTSVTRTGRHSGSRRLLQLWSDYDGSGSAGRPDAGPGTHLARSALACTGHMAGQEALDYGVDFFAFLAKAGNTIKTHTVSIIMATGSTYDLTSVWDAHDESRVLMLLGKGSPATMQRVRVQIITVQNRRFEQTMLL</sequence>
<dbReference type="Pfam" id="PF23148">
    <property type="entry name" value="Gp77"/>
    <property type="match status" value="1"/>
</dbReference>
<evidence type="ECO:0000313" key="1">
    <source>
        <dbReference type="EMBL" id="MCP1246258.1"/>
    </source>
</evidence>
<proteinExistence type="predicted"/>
<dbReference type="EMBL" id="JAMYZR010000013">
    <property type="protein sequence ID" value="MCP1246258.1"/>
    <property type="molecule type" value="Genomic_DNA"/>
</dbReference>
<reference evidence="1 2" key="1">
    <citation type="submission" date="2022-06" db="EMBL/GenBank/DDBJ databases">
        <title>Acetobacer genomes from food samples.</title>
        <authorList>
            <person name="Sombolestani A."/>
        </authorList>
    </citation>
    <scope>NUCLEOTIDE SEQUENCE [LARGE SCALE GENOMIC DNA]</scope>
    <source>
        <strain evidence="1 2">R-83281</strain>
    </source>
</reference>
<protein>
    <submittedName>
        <fullName evidence="1">Uncharacterized protein</fullName>
    </submittedName>
</protein>
<keyword evidence="2" id="KW-1185">Reference proteome</keyword>
<name>A0ABT1ESB8_9PROT</name>
<evidence type="ECO:0000313" key="2">
    <source>
        <dbReference type="Proteomes" id="UP001523543"/>
    </source>
</evidence>
<dbReference type="Proteomes" id="UP001523543">
    <property type="component" value="Unassembled WGS sequence"/>
</dbReference>
<dbReference type="InterPro" id="IPR056928">
    <property type="entry name" value="Gp77-like"/>
</dbReference>
<dbReference type="RefSeq" id="WP_062144826.1">
    <property type="nucleotide sequence ID" value="NZ_JAMYZR010000013.1"/>
</dbReference>
<accession>A0ABT1ESB8</accession>
<organism evidence="1 2">
    <name type="scientific">Acetobacter cerevisiae</name>
    <dbReference type="NCBI Taxonomy" id="178900"/>
    <lineage>
        <taxon>Bacteria</taxon>
        <taxon>Pseudomonadati</taxon>
        <taxon>Pseudomonadota</taxon>
        <taxon>Alphaproteobacteria</taxon>
        <taxon>Acetobacterales</taxon>
        <taxon>Acetobacteraceae</taxon>
        <taxon>Acetobacter</taxon>
    </lineage>
</organism>
<gene>
    <name evidence="1" type="ORF">NKW54_09920</name>
</gene>
<comment type="caution">
    <text evidence="1">The sequence shown here is derived from an EMBL/GenBank/DDBJ whole genome shotgun (WGS) entry which is preliminary data.</text>
</comment>